<feature type="region of interest" description="Disordered" evidence="1">
    <location>
        <begin position="128"/>
        <end position="158"/>
    </location>
</feature>
<evidence type="ECO:0000313" key="4">
    <source>
        <dbReference type="Proteomes" id="UP001597368"/>
    </source>
</evidence>
<evidence type="ECO:0000313" key="3">
    <source>
        <dbReference type="EMBL" id="MFD1934141.1"/>
    </source>
</evidence>
<feature type="chain" id="PRO_5047030491" evidence="2">
    <location>
        <begin position="19"/>
        <end position="158"/>
    </location>
</feature>
<evidence type="ECO:0000256" key="2">
    <source>
        <dbReference type="SAM" id="SignalP"/>
    </source>
</evidence>
<evidence type="ECO:0000256" key="1">
    <source>
        <dbReference type="SAM" id="MobiDB-lite"/>
    </source>
</evidence>
<name>A0ABW4SXE9_9ACTN</name>
<organism evidence="3 4">
    <name type="scientific">Nonomuraea mangrovi</name>
    <dbReference type="NCBI Taxonomy" id="2316207"/>
    <lineage>
        <taxon>Bacteria</taxon>
        <taxon>Bacillati</taxon>
        <taxon>Actinomycetota</taxon>
        <taxon>Actinomycetes</taxon>
        <taxon>Streptosporangiales</taxon>
        <taxon>Streptosporangiaceae</taxon>
        <taxon>Nonomuraea</taxon>
    </lineage>
</organism>
<reference evidence="4" key="1">
    <citation type="journal article" date="2019" name="Int. J. Syst. Evol. Microbiol.">
        <title>The Global Catalogue of Microorganisms (GCM) 10K type strain sequencing project: providing services to taxonomists for standard genome sequencing and annotation.</title>
        <authorList>
            <consortium name="The Broad Institute Genomics Platform"/>
            <consortium name="The Broad Institute Genome Sequencing Center for Infectious Disease"/>
            <person name="Wu L."/>
            <person name="Ma J."/>
        </authorList>
    </citation>
    <scope>NUCLEOTIDE SEQUENCE [LARGE SCALE GENOMIC DNA]</scope>
    <source>
        <strain evidence="4">ICMP 6774ER</strain>
    </source>
</reference>
<comment type="caution">
    <text evidence="3">The sequence shown here is derived from an EMBL/GenBank/DDBJ whole genome shotgun (WGS) entry which is preliminary data.</text>
</comment>
<keyword evidence="2" id="KW-0732">Signal</keyword>
<sequence>MRNLVAAMGVLFALSGCAAERACTLIGTPVGIAVRVDAPLAGRVSAAELTACWDGSCRTAKVELHPAGGVARQTCEGEACTAEVEPTGGKQGFVDVAGLPKARVRATLRLTGPTGEAVVERELTVTPKGAFPNGPDCGEGGPQASIAVSGSGEVSEVR</sequence>
<feature type="signal peptide" evidence="2">
    <location>
        <begin position="1"/>
        <end position="18"/>
    </location>
</feature>
<proteinExistence type="predicted"/>
<protein>
    <submittedName>
        <fullName evidence="3">Uncharacterized protein</fullName>
    </submittedName>
</protein>
<gene>
    <name evidence="3" type="ORF">ACFSKW_21985</name>
</gene>
<accession>A0ABW4SXE9</accession>
<dbReference type="EMBL" id="JBHUFV010000033">
    <property type="protein sequence ID" value="MFD1934141.1"/>
    <property type="molecule type" value="Genomic_DNA"/>
</dbReference>
<keyword evidence="4" id="KW-1185">Reference proteome</keyword>
<dbReference type="PROSITE" id="PS51257">
    <property type="entry name" value="PROKAR_LIPOPROTEIN"/>
    <property type="match status" value="1"/>
</dbReference>
<dbReference type="RefSeq" id="WP_379574188.1">
    <property type="nucleotide sequence ID" value="NZ_JBHUFV010000033.1"/>
</dbReference>
<dbReference type="Proteomes" id="UP001597368">
    <property type="component" value="Unassembled WGS sequence"/>
</dbReference>